<dbReference type="Proteomes" id="UP000309340">
    <property type="component" value="Unassembled WGS sequence"/>
</dbReference>
<accession>A0A4V5NCU0</accession>
<name>A0A4V5NCU0_9PEZI</name>
<dbReference type="EMBL" id="NAJQ01001573">
    <property type="protein sequence ID" value="TKA56519.1"/>
    <property type="molecule type" value="Genomic_DNA"/>
</dbReference>
<evidence type="ECO:0000313" key="2">
    <source>
        <dbReference type="EMBL" id="TKA56519.1"/>
    </source>
</evidence>
<keyword evidence="3" id="KW-1185">Reference proteome</keyword>
<organism evidence="2 3">
    <name type="scientific">Friedmanniomyces simplex</name>
    <dbReference type="NCBI Taxonomy" id="329884"/>
    <lineage>
        <taxon>Eukaryota</taxon>
        <taxon>Fungi</taxon>
        <taxon>Dikarya</taxon>
        <taxon>Ascomycota</taxon>
        <taxon>Pezizomycotina</taxon>
        <taxon>Dothideomycetes</taxon>
        <taxon>Dothideomycetidae</taxon>
        <taxon>Mycosphaerellales</taxon>
        <taxon>Teratosphaeriaceae</taxon>
        <taxon>Friedmanniomyces</taxon>
    </lineage>
</organism>
<gene>
    <name evidence="2" type="ORF">B0A55_13708</name>
</gene>
<comment type="caution">
    <text evidence="2">The sequence shown here is derived from an EMBL/GenBank/DDBJ whole genome shotgun (WGS) entry which is preliminary data.</text>
</comment>
<reference evidence="2 3" key="1">
    <citation type="submission" date="2017-03" db="EMBL/GenBank/DDBJ databases">
        <title>Genomes of endolithic fungi from Antarctica.</title>
        <authorList>
            <person name="Coleine C."/>
            <person name="Masonjones S."/>
            <person name="Stajich J.E."/>
        </authorList>
    </citation>
    <scope>NUCLEOTIDE SEQUENCE [LARGE SCALE GENOMIC DNA]</scope>
    <source>
        <strain evidence="2 3">CCFEE 5184</strain>
    </source>
</reference>
<sequence length="102" mass="11155">MRSSVVNEEQVNFPASNPNGPGEDLPEVSRTIVMEEGLDAFDAHQAMPCCQVLILLLILIHALFDPFVMCGWKDEEAKPFEVGGEIIGGKALTHHAVKEVPE</sequence>
<evidence type="ECO:0000313" key="3">
    <source>
        <dbReference type="Proteomes" id="UP000309340"/>
    </source>
</evidence>
<feature type="region of interest" description="Disordered" evidence="1">
    <location>
        <begin position="1"/>
        <end position="26"/>
    </location>
</feature>
<proteinExistence type="predicted"/>
<dbReference type="AlphaFoldDB" id="A0A4V5NCU0"/>
<feature type="compositionally biased region" description="Polar residues" evidence="1">
    <location>
        <begin position="1"/>
        <end position="19"/>
    </location>
</feature>
<protein>
    <submittedName>
        <fullName evidence="2">Uncharacterized protein</fullName>
    </submittedName>
</protein>
<evidence type="ECO:0000256" key="1">
    <source>
        <dbReference type="SAM" id="MobiDB-lite"/>
    </source>
</evidence>
<feature type="non-terminal residue" evidence="2">
    <location>
        <position position="102"/>
    </location>
</feature>